<comment type="caution">
    <text evidence="1">The sequence shown here is derived from an EMBL/GenBank/DDBJ whole genome shotgun (WGS) entry which is preliminary data.</text>
</comment>
<keyword evidence="2" id="KW-1185">Reference proteome</keyword>
<sequence length="76" mass="7921">MIATGATVHMSTSVEAVADGAALQAAACLHGDDVRDVRDARAAELLPDTQPRPGGALEELFARYLAAAEWRGGDRS</sequence>
<gene>
    <name evidence="1" type="ORF">BKA08_001043</name>
</gene>
<evidence type="ECO:0000313" key="1">
    <source>
        <dbReference type="EMBL" id="NYD56805.1"/>
    </source>
</evidence>
<accession>A0A7Y9EZE7</accession>
<dbReference type="Proteomes" id="UP000516957">
    <property type="component" value="Unassembled WGS sequence"/>
</dbReference>
<protein>
    <submittedName>
        <fullName evidence="1">Uncharacterized protein</fullName>
    </submittedName>
</protein>
<reference evidence="1 2" key="1">
    <citation type="submission" date="2020-07" db="EMBL/GenBank/DDBJ databases">
        <title>Sequencing the genomes of 1000 actinobacteria strains.</title>
        <authorList>
            <person name="Klenk H.-P."/>
        </authorList>
    </citation>
    <scope>NUCLEOTIDE SEQUENCE [LARGE SCALE GENOMIC DNA]</scope>
    <source>
        <strain evidence="1 2">DSM 18965</strain>
    </source>
</reference>
<name>A0A7Y9EZE7_9ACTN</name>
<proteinExistence type="predicted"/>
<dbReference type="RefSeq" id="WP_179614652.1">
    <property type="nucleotide sequence ID" value="NZ_CP059163.1"/>
</dbReference>
<dbReference type="EMBL" id="JACCBE010000001">
    <property type="protein sequence ID" value="NYD56805.1"/>
    <property type="molecule type" value="Genomic_DNA"/>
</dbReference>
<evidence type="ECO:0000313" key="2">
    <source>
        <dbReference type="Proteomes" id="UP000516957"/>
    </source>
</evidence>
<dbReference type="AlphaFoldDB" id="A0A7Y9EZE7"/>
<organism evidence="1 2">
    <name type="scientific">Nocardioides marinisabuli</name>
    <dbReference type="NCBI Taxonomy" id="419476"/>
    <lineage>
        <taxon>Bacteria</taxon>
        <taxon>Bacillati</taxon>
        <taxon>Actinomycetota</taxon>
        <taxon>Actinomycetes</taxon>
        <taxon>Propionibacteriales</taxon>
        <taxon>Nocardioidaceae</taxon>
        <taxon>Nocardioides</taxon>
    </lineage>
</organism>